<comment type="caution">
    <text evidence="2">The sequence shown here is derived from an EMBL/GenBank/DDBJ whole genome shotgun (WGS) entry which is preliminary data.</text>
</comment>
<dbReference type="AlphaFoldDB" id="N1J9F9"/>
<evidence type="ECO:0000313" key="2">
    <source>
        <dbReference type="EMBL" id="CCU74522.1"/>
    </source>
</evidence>
<keyword evidence="3" id="KW-1185">Reference proteome</keyword>
<dbReference type="InParanoid" id="N1J9F9"/>
<dbReference type="OrthoDB" id="10323520at2759"/>
<keyword evidence="1" id="KW-0732">Signal</keyword>
<dbReference type="EMBL" id="CAUH01000416">
    <property type="protein sequence ID" value="CCU74522.1"/>
    <property type="molecule type" value="Genomic_DNA"/>
</dbReference>
<proteinExistence type="predicted"/>
<evidence type="ECO:0000256" key="1">
    <source>
        <dbReference type="SAM" id="SignalP"/>
    </source>
</evidence>
<gene>
    <name evidence="2" type="ORF">BGHDH14_bghG000416000001001</name>
</gene>
<evidence type="ECO:0000313" key="3">
    <source>
        <dbReference type="Proteomes" id="UP000015441"/>
    </source>
</evidence>
<accession>N1J9F9</accession>
<dbReference type="HOGENOM" id="CLU_148137_0_0_1"/>
<sequence length="134" mass="14617">MQFLILLVFMVTGLIAMPIGPYIVSRTNNQTTGKGILEKINGINFHKKGDALESDMGETIESITDLISTMSTTPIGKQTESAPKISALAKNLTHVMSDILPVNVPFESLRKRKSKFPSKMLGIRSTNAIGIRSL</sequence>
<feature type="chain" id="PRO_5004106484" evidence="1">
    <location>
        <begin position="17"/>
        <end position="134"/>
    </location>
</feature>
<name>N1J9F9_BLUG1</name>
<protein>
    <submittedName>
        <fullName evidence="2">CSEP0286 putative effector protein</fullName>
    </submittedName>
</protein>
<dbReference type="Proteomes" id="UP000015441">
    <property type="component" value="Unassembled WGS sequence"/>
</dbReference>
<reference evidence="2 3" key="1">
    <citation type="journal article" date="2010" name="Science">
        <title>Genome expansion and gene loss in powdery mildew fungi reveal tradeoffs in extreme parasitism.</title>
        <authorList>
            <person name="Spanu P.D."/>
            <person name="Abbott J.C."/>
            <person name="Amselem J."/>
            <person name="Burgis T.A."/>
            <person name="Soanes D.M."/>
            <person name="Stueber K."/>
            <person name="Ver Loren van Themaat E."/>
            <person name="Brown J.K.M."/>
            <person name="Butcher S.A."/>
            <person name="Gurr S.J."/>
            <person name="Lebrun M.-H."/>
            <person name="Ridout C.J."/>
            <person name="Schulze-Lefert P."/>
            <person name="Talbot N.J."/>
            <person name="Ahmadinejad N."/>
            <person name="Ametz C."/>
            <person name="Barton G.R."/>
            <person name="Benjdia M."/>
            <person name="Bidzinski P."/>
            <person name="Bindschedler L.V."/>
            <person name="Both M."/>
            <person name="Brewer M.T."/>
            <person name="Cadle-Davidson L."/>
            <person name="Cadle-Davidson M.M."/>
            <person name="Collemare J."/>
            <person name="Cramer R."/>
            <person name="Frenkel O."/>
            <person name="Godfrey D."/>
            <person name="Harriman J."/>
            <person name="Hoede C."/>
            <person name="King B.C."/>
            <person name="Klages S."/>
            <person name="Kleemann J."/>
            <person name="Knoll D."/>
            <person name="Koti P.S."/>
            <person name="Kreplak J."/>
            <person name="Lopez-Ruiz F.J."/>
            <person name="Lu X."/>
            <person name="Maekawa T."/>
            <person name="Mahanil S."/>
            <person name="Micali C."/>
            <person name="Milgroom M.G."/>
            <person name="Montana G."/>
            <person name="Noir S."/>
            <person name="O'Connell R.J."/>
            <person name="Oberhaensli S."/>
            <person name="Parlange F."/>
            <person name="Pedersen C."/>
            <person name="Quesneville H."/>
            <person name="Reinhardt R."/>
            <person name="Rott M."/>
            <person name="Sacristan S."/>
            <person name="Schmidt S.M."/>
            <person name="Schoen M."/>
            <person name="Skamnioti P."/>
            <person name="Sommer H."/>
            <person name="Stephens A."/>
            <person name="Takahara H."/>
            <person name="Thordal-Christensen H."/>
            <person name="Vigouroux M."/>
            <person name="Wessling R."/>
            <person name="Wicker T."/>
            <person name="Panstruga R."/>
        </authorList>
    </citation>
    <scope>NUCLEOTIDE SEQUENCE [LARGE SCALE GENOMIC DNA]</scope>
    <source>
        <strain evidence="2">DH14</strain>
    </source>
</reference>
<organism evidence="2 3">
    <name type="scientific">Blumeria graminis f. sp. hordei (strain DH14)</name>
    <name type="common">Barley powdery mildew</name>
    <name type="synonym">Oidium monilioides f. sp. hordei</name>
    <dbReference type="NCBI Taxonomy" id="546991"/>
    <lineage>
        <taxon>Eukaryota</taxon>
        <taxon>Fungi</taxon>
        <taxon>Dikarya</taxon>
        <taxon>Ascomycota</taxon>
        <taxon>Pezizomycotina</taxon>
        <taxon>Leotiomycetes</taxon>
        <taxon>Erysiphales</taxon>
        <taxon>Erysiphaceae</taxon>
        <taxon>Blumeria</taxon>
        <taxon>Blumeria hordei</taxon>
    </lineage>
</organism>
<feature type="signal peptide" evidence="1">
    <location>
        <begin position="1"/>
        <end position="16"/>
    </location>
</feature>